<feature type="transmembrane region" description="Helical" evidence="1">
    <location>
        <begin position="16"/>
        <end position="39"/>
    </location>
</feature>
<evidence type="ECO:0000313" key="2">
    <source>
        <dbReference type="EMBL" id="TFK32523.1"/>
    </source>
</evidence>
<dbReference type="EMBL" id="ML213672">
    <property type="protein sequence ID" value="TFK32523.1"/>
    <property type="molecule type" value="Genomic_DNA"/>
</dbReference>
<feature type="transmembrane region" description="Helical" evidence="1">
    <location>
        <begin position="51"/>
        <end position="75"/>
    </location>
</feature>
<evidence type="ECO:0000313" key="3">
    <source>
        <dbReference type="Proteomes" id="UP000308652"/>
    </source>
</evidence>
<keyword evidence="1" id="KW-0472">Membrane</keyword>
<keyword evidence="1" id="KW-0812">Transmembrane</keyword>
<dbReference type="AlphaFoldDB" id="A0A5C3LJT0"/>
<evidence type="ECO:0000256" key="1">
    <source>
        <dbReference type="SAM" id="Phobius"/>
    </source>
</evidence>
<gene>
    <name evidence="2" type="ORF">BDQ12DRAFT_500578</name>
</gene>
<proteinExistence type="predicted"/>
<dbReference type="Proteomes" id="UP000308652">
    <property type="component" value="Unassembled WGS sequence"/>
</dbReference>
<keyword evidence="1" id="KW-1133">Transmembrane helix</keyword>
<keyword evidence="3" id="KW-1185">Reference proteome</keyword>
<dbReference type="OrthoDB" id="3229610at2759"/>
<name>A0A5C3LJT0_9AGAR</name>
<reference evidence="2 3" key="1">
    <citation type="journal article" date="2019" name="Nat. Ecol. Evol.">
        <title>Megaphylogeny resolves global patterns of mushroom evolution.</title>
        <authorList>
            <person name="Varga T."/>
            <person name="Krizsan K."/>
            <person name="Foldi C."/>
            <person name="Dima B."/>
            <person name="Sanchez-Garcia M."/>
            <person name="Sanchez-Ramirez S."/>
            <person name="Szollosi G.J."/>
            <person name="Szarkandi J.G."/>
            <person name="Papp V."/>
            <person name="Albert L."/>
            <person name="Andreopoulos W."/>
            <person name="Angelini C."/>
            <person name="Antonin V."/>
            <person name="Barry K.W."/>
            <person name="Bougher N.L."/>
            <person name="Buchanan P."/>
            <person name="Buyck B."/>
            <person name="Bense V."/>
            <person name="Catcheside P."/>
            <person name="Chovatia M."/>
            <person name="Cooper J."/>
            <person name="Damon W."/>
            <person name="Desjardin D."/>
            <person name="Finy P."/>
            <person name="Geml J."/>
            <person name="Haridas S."/>
            <person name="Hughes K."/>
            <person name="Justo A."/>
            <person name="Karasinski D."/>
            <person name="Kautmanova I."/>
            <person name="Kiss B."/>
            <person name="Kocsube S."/>
            <person name="Kotiranta H."/>
            <person name="LaButti K.M."/>
            <person name="Lechner B.E."/>
            <person name="Liimatainen K."/>
            <person name="Lipzen A."/>
            <person name="Lukacs Z."/>
            <person name="Mihaltcheva S."/>
            <person name="Morgado L.N."/>
            <person name="Niskanen T."/>
            <person name="Noordeloos M.E."/>
            <person name="Ohm R.A."/>
            <person name="Ortiz-Santana B."/>
            <person name="Ovrebo C."/>
            <person name="Racz N."/>
            <person name="Riley R."/>
            <person name="Savchenko A."/>
            <person name="Shiryaev A."/>
            <person name="Soop K."/>
            <person name="Spirin V."/>
            <person name="Szebenyi C."/>
            <person name="Tomsovsky M."/>
            <person name="Tulloss R.E."/>
            <person name="Uehling J."/>
            <person name="Grigoriev I.V."/>
            <person name="Vagvolgyi C."/>
            <person name="Papp T."/>
            <person name="Martin F.M."/>
            <person name="Miettinen O."/>
            <person name="Hibbett D.S."/>
            <person name="Nagy L.G."/>
        </authorList>
    </citation>
    <scope>NUCLEOTIDE SEQUENCE [LARGE SCALE GENOMIC DNA]</scope>
    <source>
        <strain evidence="2 3">CBS 166.37</strain>
    </source>
</reference>
<organism evidence="2 3">
    <name type="scientific">Crucibulum laeve</name>
    <dbReference type="NCBI Taxonomy" id="68775"/>
    <lineage>
        <taxon>Eukaryota</taxon>
        <taxon>Fungi</taxon>
        <taxon>Dikarya</taxon>
        <taxon>Basidiomycota</taxon>
        <taxon>Agaricomycotina</taxon>
        <taxon>Agaricomycetes</taxon>
        <taxon>Agaricomycetidae</taxon>
        <taxon>Agaricales</taxon>
        <taxon>Agaricineae</taxon>
        <taxon>Nidulariaceae</taxon>
        <taxon>Crucibulum</taxon>
    </lineage>
</organism>
<sequence>MYRLWYIKLRPAQRRLVFLVFSTSLLTLVAVGAVAVVSYGKVVKGPEASLVWLMTMNIEEAISVIACNLPVLVFWGYRTFLSDDDDPSGDHITPHWSRVAPGGVSTPAFSLSALSSGRSQISDNIVQIPASDASFYHSDQNARRGSDNFEVWKATEDVPDAMSQKDNIL</sequence>
<protein>
    <submittedName>
        <fullName evidence="2">Uncharacterized protein</fullName>
    </submittedName>
</protein>
<accession>A0A5C3LJT0</accession>